<proteinExistence type="predicted"/>
<reference evidence="3 4" key="1">
    <citation type="submission" date="2016-03" db="EMBL/GenBank/DDBJ databases">
        <authorList>
            <person name="Ploux O."/>
        </authorList>
    </citation>
    <scope>NUCLEOTIDE SEQUENCE [LARGE SCALE GENOMIC DNA]</scope>
    <source>
        <strain evidence="3 4">R0</strain>
    </source>
</reference>
<accession>A0A150WJ35</accession>
<dbReference type="Proteomes" id="UP000075320">
    <property type="component" value="Unassembled WGS sequence"/>
</dbReference>
<feature type="signal peptide" evidence="2">
    <location>
        <begin position="1"/>
        <end position="29"/>
    </location>
</feature>
<evidence type="ECO:0000313" key="3">
    <source>
        <dbReference type="EMBL" id="KYG63778.1"/>
    </source>
</evidence>
<organism evidence="3 4">
    <name type="scientific">Bdellovibrio bacteriovorus</name>
    <dbReference type="NCBI Taxonomy" id="959"/>
    <lineage>
        <taxon>Bacteria</taxon>
        <taxon>Pseudomonadati</taxon>
        <taxon>Bdellovibrionota</taxon>
        <taxon>Bdellovibrionia</taxon>
        <taxon>Bdellovibrionales</taxon>
        <taxon>Pseudobdellovibrionaceae</taxon>
        <taxon>Bdellovibrio</taxon>
    </lineage>
</organism>
<feature type="region of interest" description="Disordered" evidence="1">
    <location>
        <begin position="32"/>
        <end position="52"/>
    </location>
</feature>
<comment type="caution">
    <text evidence="3">The sequence shown here is derived from an EMBL/GenBank/DDBJ whole genome shotgun (WGS) entry which is preliminary data.</text>
</comment>
<evidence type="ECO:0008006" key="5">
    <source>
        <dbReference type="Google" id="ProtNLM"/>
    </source>
</evidence>
<keyword evidence="4" id="KW-1185">Reference proteome</keyword>
<dbReference type="Pfam" id="PF11218">
    <property type="entry name" value="DUF3011"/>
    <property type="match status" value="2"/>
</dbReference>
<keyword evidence="2" id="KW-0732">Signal</keyword>
<feature type="compositionally biased region" description="Pro residues" evidence="1">
    <location>
        <begin position="124"/>
        <end position="139"/>
    </location>
</feature>
<dbReference type="AlphaFoldDB" id="A0A150WJ35"/>
<sequence length="206" mass="22538">MNMNKTIGGKMKSLILMAATMMLSLGAFAQDWRPGPGRPGGPGPGRPWPGDREETRVIRCESNDRRPASCGVGGYILNARVSRQLSSAACNPGNTWGYDRDYIWVQSGCRAEFVVTIRSEGRPGPGPGYPPGPGPGPRPPYADLIRCGSQNYGFNRCGVRAGFIGSVEVERQHSRAACVRGQTYGFDRQSVWVDRGCEATFRVYYR</sequence>
<feature type="chain" id="PRO_5007573038" description="DUF3011 domain-containing protein" evidence="2">
    <location>
        <begin position="30"/>
        <end position="206"/>
    </location>
</feature>
<evidence type="ECO:0000313" key="4">
    <source>
        <dbReference type="Proteomes" id="UP000075320"/>
    </source>
</evidence>
<dbReference type="EMBL" id="LUKE01000003">
    <property type="protein sequence ID" value="KYG63778.1"/>
    <property type="molecule type" value="Genomic_DNA"/>
</dbReference>
<name>A0A150WJ35_BDEBC</name>
<feature type="compositionally biased region" description="Pro residues" evidence="1">
    <location>
        <begin position="36"/>
        <end position="47"/>
    </location>
</feature>
<protein>
    <recommendedName>
        <fullName evidence="5">DUF3011 domain-containing protein</fullName>
    </recommendedName>
</protein>
<dbReference type="InterPro" id="IPR021381">
    <property type="entry name" value="DUF3011"/>
</dbReference>
<evidence type="ECO:0000256" key="1">
    <source>
        <dbReference type="SAM" id="MobiDB-lite"/>
    </source>
</evidence>
<gene>
    <name evidence="3" type="ORF">AZI86_13220</name>
</gene>
<feature type="region of interest" description="Disordered" evidence="1">
    <location>
        <begin position="120"/>
        <end position="139"/>
    </location>
</feature>
<evidence type="ECO:0000256" key="2">
    <source>
        <dbReference type="SAM" id="SignalP"/>
    </source>
</evidence>